<dbReference type="EC" id="1.8.4.10" evidence="4"/>
<keyword evidence="4" id="KW-0411">Iron-sulfur</keyword>
<sequence>MTTPTVETTARNEEQLRELARTGARELGAELSPEGTVPEQGEADHLAAIRWVAENFPQARIAVACSMADAVLPALVADQIPGVDVLFLETGYHFPETEGTKEAVKFMLDVNVVDVMPKLSVAEQDEQHGKDLFSTDPTACCRMRKVEPLAEALQDYDVWFTGVRRDESPTRTNAPLVAFDETHKIVKVNPMVRWSLDELTDYSNAHGLPVNPLLSDGFLSIGCAPCTRRVAPGEDPRAGRWSGTDKIECGIHL</sequence>
<dbReference type="PANTHER" id="PTHR46509">
    <property type="entry name" value="PHOSPHOADENOSINE PHOSPHOSULFATE REDUCTASE"/>
    <property type="match status" value="1"/>
</dbReference>
<dbReference type="NCBIfam" id="NF002537">
    <property type="entry name" value="PRK02090.1"/>
    <property type="match status" value="1"/>
</dbReference>
<dbReference type="PANTHER" id="PTHR46509:SF1">
    <property type="entry name" value="PHOSPHOADENOSINE PHOSPHOSULFATE REDUCTASE"/>
    <property type="match status" value="1"/>
</dbReference>
<dbReference type="GO" id="GO:0004604">
    <property type="term" value="F:phosphoadenylyl-sulfate reductase (thioredoxin) activity"/>
    <property type="evidence" value="ECO:0007669"/>
    <property type="project" value="UniProtKB-UniRule"/>
</dbReference>
<comment type="similarity">
    <text evidence="1 4">Belongs to the PAPS reductase family. CysH subfamily.</text>
</comment>
<feature type="binding site" evidence="4">
    <location>
        <position position="141"/>
    </location>
    <ligand>
        <name>[4Fe-4S] cluster</name>
        <dbReference type="ChEBI" id="CHEBI:49883"/>
    </ligand>
</feature>
<keyword evidence="4" id="KW-0479">Metal-binding</keyword>
<evidence type="ECO:0000313" key="6">
    <source>
        <dbReference type="EMBL" id="ROZ62190.1"/>
    </source>
</evidence>
<dbReference type="GO" id="GO:0005737">
    <property type="term" value="C:cytoplasm"/>
    <property type="evidence" value="ECO:0007669"/>
    <property type="project" value="UniProtKB-SubCell"/>
</dbReference>
<dbReference type="GO" id="GO:0046872">
    <property type="term" value="F:metal ion binding"/>
    <property type="evidence" value="ECO:0007669"/>
    <property type="project" value="UniProtKB-KW"/>
</dbReference>
<evidence type="ECO:0000256" key="3">
    <source>
        <dbReference type="ARBA" id="ARBA00024327"/>
    </source>
</evidence>
<reference evidence="6 7" key="1">
    <citation type="submission" date="2018-10" db="EMBL/GenBank/DDBJ databases">
        <title>Kocuria sp. M5W7-7, whole genome shotgun sequence.</title>
        <authorList>
            <person name="Tuo L."/>
        </authorList>
    </citation>
    <scope>NUCLEOTIDE SEQUENCE [LARGE SCALE GENOMIC DNA]</scope>
    <source>
        <strain evidence="6 7">M5W7-7</strain>
    </source>
</reference>
<comment type="function">
    <text evidence="4">Catalyzes the formation of sulfite from adenosine 5'-phosphosulfate (APS) using thioredoxin as an electron donor.</text>
</comment>
<dbReference type="InterPro" id="IPR004511">
    <property type="entry name" value="PAPS/APS_Rdtase"/>
</dbReference>
<dbReference type="GO" id="GO:0051539">
    <property type="term" value="F:4 iron, 4 sulfur cluster binding"/>
    <property type="evidence" value="ECO:0007669"/>
    <property type="project" value="UniProtKB-UniRule"/>
</dbReference>
<dbReference type="NCBIfam" id="TIGR00434">
    <property type="entry name" value="cysH"/>
    <property type="match status" value="1"/>
</dbReference>
<dbReference type="EMBL" id="RKMF01000014">
    <property type="protein sequence ID" value="ROZ62190.1"/>
    <property type="molecule type" value="Genomic_DNA"/>
</dbReference>
<keyword evidence="7" id="KW-1185">Reference proteome</keyword>
<dbReference type="GO" id="GO:0043866">
    <property type="term" value="F:adenylyl-sulfate reductase (thioredoxin) activity"/>
    <property type="evidence" value="ECO:0007669"/>
    <property type="project" value="UniProtKB-EC"/>
</dbReference>
<dbReference type="Gene3D" id="3.40.50.620">
    <property type="entry name" value="HUPs"/>
    <property type="match status" value="1"/>
</dbReference>
<dbReference type="InterPro" id="IPR002500">
    <property type="entry name" value="PAPS_reduct_dom"/>
</dbReference>
<comment type="cofactor">
    <cofactor evidence="4">
        <name>[4Fe-4S] cluster</name>
        <dbReference type="ChEBI" id="CHEBI:49883"/>
    </cofactor>
    <text evidence="4">Binds 1 [4Fe-4S] cluster per subunit.</text>
</comment>
<evidence type="ECO:0000256" key="4">
    <source>
        <dbReference type="HAMAP-Rule" id="MF_00063"/>
    </source>
</evidence>
<dbReference type="HAMAP" id="MF_00063">
    <property type="entry name" value="CysH"/>
    <property type="match status" value="1"/>
</dbReference>
<comment type="subcellular location">
    <subcellularLocation>
        <location evidence="4">Cytoplasm</location>
    </subcellularLocation>
</comment>
<dbReference type="AlphaFoldDB" id="A0A3N4A9B2"/>
<evidence type="ECO:0000313" key="7">
    <source>
        <dbReference type="Proteomes" id="UP000270616"/>
    </source>
</evidence>
<feature type="binding site" evidence="4">
    <location>
        <position position="226"/>
    </location>
    <ligand>
        <name>[4Fe-4S] cluster</name>
        <dbReference type="ChEBI" id="CHEBI:49883"/>
    </ligand>
</feature>
<feature type="domain" description="Phosphoadenosine phosphosulphate reductase" evidence="5">
    <location>
        <begin position="62"/>
        <end position="228"/>
    </location>
</feature>
<dbReference type="InterPro" id="IPR014729">
    <property type="entry name" value="Rossmann-like_a/b/a_fold"/>
</dbReference>
<organism evidence="6 7">
    <name type="scientific">Kocuria soli</name>
    <dbReference type="NCBI Taxonomy" id="2485125"/>
    <lineage>
        <taxon>Bacteria</taxon>
        <taxon>Bacillati</taxon>
        <taxon>Actinomycetota</taxon>
        <taxon>Actinomycetes</taxon>
        <taxon>Micrococcales</taxon>
        <taxon>Micrococcaceae</taxon>
        <taxon>Kocuria</taxon>
    </lineage>
</organism>
<evidence type="ECO:0000256" key="2">
    <source>
        <dbReference type="ARBA" id="ARBA00023002"/>
    </source>
</evidence>
<accession>A0A3N4A9B2</accession>
<dbReference type="SUPFAM" id="SSF52402">
    <property type="entry name" value="Adenine nucleotide alpha hydrolases-like"/>
    <property type="match status" value="1"/>
</dbReference>
<proteinExistence type="inferred from homology"/>
<evidence type="ECO:0000259" key="5">
    <source>
        <dbReference type="Pfam" id="PF01507"/>
    </source>
</evidence>
<dbReference type="Proteomes" id="UP000270616">
    <property type="component" value="Unassembled WGS sequence"/>
</dbReference>
<comment type="caution">
    <text evidence="6">The sequence shown here is derived from an EMBL/GenBank/DDBJ whole genome shotgun (WGS) entry which is preliminary data.</text>
</comment>
<dbReference type="OrthoDB" id="9794018at2"/>
<dbReference type="PIRSF" id="PIRSF000857">
    <property type="entry name" value="PAPS_reductase"/>
    <property type="match status" value="1"/>
</dbReference>
<evidence type="ECO:0000256" key="1">
    <source>
        <dbReference type="ARBA" id="ARBA00009732"/>
    </source>
</evidence>
<gene>
    <name evidence="4" type="primary">cysH</name>
    <name evidence="6" type="ORF">EDL96_10910</name>
</gene>
<protein>
    <recommendedName>
        <fullName evidence="4">Adenosine 5'-phosphosulfate reductase</fullName>
        <shortName evidence="4">APS reductase</shortName>
        <ecNumber evidence="4">1.8.4.10</ecNumber>
    </recommendedName>
    <alternativeName>
        <fullName evidence="4">5'-adenylylsulfate reductase</fullName>
    </alternativeName>
    <alternativeName>
        <fullName evidence="4">Thioredoxin-dependent 5'-adenylylsulfate reductase</fullName>
    </alternativeName>
</protein>
<keyword evidence="2 4" id="KW-0560">Oxidoreductase</keyword>
<feature type="binding site" evidence="4">
    <location>
        <position position="140"/>
    </location>
    <ligand>
        <name>[4Fe-4S] cluster</name>
        <dbReference type="ChEBI" id="CHEBI:49883"/>
    </ligand>
</feature>
<comment type="pathway">
    <text evidence="3 4">Sulfur metabolism; hydrogen sulfide biosynthesis; sulfite from sulfate.</text>
</comment>
<feature type="active site" description="Nucleophile; cysteine thiosulfonate intermediate" evidence="4">
    <location>
        <position position="249"/>
    </location>
</feature>
<dbReference type="GO" id="GO:0070814">
    <property type="term" value="P:hydrogen sulfide biosynthetic process"/>
    <property type="evidence" value="ECO:0007669"/>
    <property type="project" value="UniProtKB-UniRule"/>
</dbReference>
<dbReference type="RefSeq" id="WP_123826032.1">
    <property type="nucleotide sequence ID" value="NZ_RKMF01000014.1"/>
</dbReference>
<keyword evidence="4" id="KW-0408">Iron</keyword>
<name>A0A3N4A9B2_9MICC</name>
<comment type="catalytic activity">
    <reaction evidence="4">
        <text>[thioredoxin]-disulfide + sulfite + AMP + 2 H(+) = adenosine 5'-phosphosulfate + [thioredoxin]-dithiol</text>
        <dbReference type="Rhea" id="RHEA:21976"/>
        <dbReference type="Rhea" id="RHEA-COMP:10698"/>
        <dbReference type="Rhea" id="RHEA-COMP:10700"/>
        <dbReference type="ChEBI" id="CHEBI:15378"/>
        <dbReference type="ChEBI" id="CHEBI:17359"/>
        <dbReference type="ChEBI" id="CHEBI:29950"/>
        <dbReference type="ChEBI" id="CHEBI:50058"/>
        <dbReference type="ChEBI" id="CHEBI:58243"/>
        <dbReference type="ChEBI" id="CHEBI:456215"/>
        <dbReference type="EC" id="1.8.4.10"/>
    </reaction>
</comment>
<dbReference type="Pfam" id="PF01507">
    <property type="entry name" value="PAPS_reduct"/>
    <property type="match status" value="1"/>
</dbReference>
<feature type="binding site" evidence="4">
    <location>
        <position position="223"/>
    </location>
    <ligand>
        <name>[4Fe-4S] cluster</name>
        <dbReference type="ChEBI" id="CHEBI:49883"/>
    </ligand>
</feature>
<keyword evidence="4" id="KW-0963">Cytoplasm</keyword>
<dbReference type="GO" id="GO:0019379">
    <property type="term" value="P:sulfate assimilation, phosphoadenylyl sulfate reduction by phosphoadenylyl-sulfate reductase (thioredoxin)"/>
    <property type="evidence" value="ECO:0007669"/>
    <property type="project" value="UniProtKB-UniRule"/>
</dbReference>